<gene>
    <name evidence="1" type="ORF">CYMTET_30212</name>
</gene>
<comment type="caution">
    <text evidence="1">The sequence shown here is derived from an EMBL/GenBank/DDBJ whole genome shotgun (WGS) entry which is preliminary data.</text>
</comment>
<sequence length="90" mass="10038">MDEKAAIKRQLLAALDPEFYREVITPLRLDTELAKMTLEEIFAHVLEVWWCAHPNGAPSRAKVTLPVPHVAAAYAEGGDRDMRALLEGLV</sequence>
<reference evidence="1 2" key="1">
    <citation type="journal article" date="2015" name="Genome Biol. Evol.">
        <title>Comparative Genomics of a Bacterivorous Green Alga Reveals Evolutionary Causalities and Consequences of Phago-Mixotrophic Mode of Nutrition.</title>
        <authorList>
            <person name="Burns J.A."/>
            <person name="Paasch A."/>
            <person name="Narechania A."/>
            <person name="Kim E."/>
        </authorList>
    </citation>
    <scope>NUCLEOTIDE SEQUENCE [LARGE SCALE GENOMIC DNA]</scope>
    <source>
        <strain evidence="1 2">PLY_AMNH</strain>
    </source>
</reference>
<protein>
    <submittedName>
        <fullName evidence="1">Uncharacterized protein</fullName>
    </submittedName>
</protein>
<keyword evidence="2" id="KW-1185">Reference proteome</keyword>
<dbReference type="Proteomes" id="UP001190700">
    <property type="component" value="Unassembled WGS sequence"/>
</dbReference>
<evidence type="ECO:0000313" key="1">
    <source>
        <dbReference type="EMBL" id="KAK3260853.1"/>
    </source>
</evidence>
<evidence type="ECO:0000313" key="2">
    <source>
        <dbReference type="Proteomes" id="UP001190700"/>
    </source>
</evidence>
<accession>A0AAE0KU53</accession>
<dbReference type="AlphaFoldDB" id="A0AAE0KU53"/>
<organism evidence="1 2">
    <name type="scientific">Cymbomonas tetramitiformis</name>
    <dbReference type="NCBI Taxonomy" id="36881"/>
    <lineage>
        <taxon>Eukaryota</taxon>
        <taxon>Viridiplantae</taxon>
        <taxon>Chlorophyta</taxon>
        <taxon>Pyramimonadophyceae</taxon>
        <taxon>Pyramimonadales</taxon>
        <taxon>Pyramimonadaceae</taxon>
        <taxon>Cymbomonas</taxon>
    </lineage>
</organism>
<proteinExistence type="predicted"/>
<name>A0AAE0KU53_9CHLO</name>
<dbReference type="EMBL" id="LGRX02017382">
    <property type="protein sequence ID" value="KAK3260853.1"/>
    <property type="molecule type" value="Genomic_DNA"/>
</dbReference>